<dbReference type="Gene3D" id="3.40.225.10">
    <property type="entry name" value="Class II aldolase/adducin N-terminal domain"/>
    <property type="match status" value="1"/>
</dbReference>
<dbReference type="InterPro" id="IPR036409">
    <property type="entry name" value="Aldolase_II/adducin_N_sf"/>
</dbReference>
<dbReference type="PANTHER" id="PTHR10672">
    <property type="entry name" value="ADDUCIN"/>
    <property type="match status" value="1"/>
</dbReference>
<accession>A0A9P4KAR6</accession>
<comment type="caution">
    <text evidence="2">The sequence shown here is derived from an EMBL/GenBank/DDBJ whole genome shotgun (WGS) entry which is preliminary data.</text>
</comment>
<dbReference type="SUPFAM" id="SSF53639">
    <property type="entry name" value="AraD/HMP-PK domain-like"/>
    <property type="match status" value="1"/>
</dbReference>
<feature type="domain" description="Class II aldolase/adducin N-terminal" evidence="1">
    <location>
        <begin position="19"/>
        <end position="239"/>
    </location>
</feature>
<dbReference type="GO" id="GO:0005856">
    <property type="term" value="C:cytoskeleton"/>
    <property type="evidence" value="ECO:0007669"/>
    <property type="project" value="TreeGrafter"/>
</dbReference>
<evidence type="ECO:0000313" key="2">
    <source>
        <dbReference type="EMBL" id="KAF2264362.1"/>
    </source>
</evidence>
<dbReference type="SMART" id="SM01007">
    <property type="entry name" value="Aldolase_II"/>
    <property type="match status" value="1"/>
</dbReference>
<evidence type="ECO:0000313" key="3">
    <source>
        <dbReference type="Proteomes" id="UP000800093"/>
    </source>
</evidence>
<dbReference type="GO" id="GO:0051015">
    <property type="term" value="F:actin filament binding"/>
    <property type="evidence" value="ECO:0007669"/>
    <property type="project" value="TreeGrafter"/>
</dbReference>
<dbReference type="EMBL" id="ML986616">
    <property type="protein sequence ID" value="KAF2264362.1"/>
    <property type="molecule type" value="Genomic_DNA"/>
</dbReference>
<dbReference type="AlphaFoldDB" id="A0A9P4KAR6"/>
<sequence length="321" mass="35511">MSAGYFPKREKVGLEDLFKGLVTACHILHHHGILDAYGHISVRSPDNPATFWMPRNRAPALISSPDDLIEYNVEDASAVEKDAKPGYIERYIHSEIYKRFPAINSVVHSHCRDILPYCVSGVPLKSTIHMAGFLGNNVPVWDIAQHYPSGSKHDLLVRNTTLGASLSAAFKPTTSTGFIYSKVRSALPTQIAGTPPDPSRDPDYAVILMQGHGFTTAARSIEEAVYQAVYTKEAAQTQTKALAVRNAYYGQILEGKIDVEGGGKIKSAKAKTEGDLKYLSERELHDAWEANQSTLARPWELWCREVEVNPLYRNECPAGDD</sequence>
<organism evidence="2 3">
    <name type="scientific">Lojkania enalia</name>
    <dbReference type="NCBI Taxonomy" id="147567"/>
    <lineage>
        <taxon>Eukaryota</taxon>
        <taxon>Fungi</taxon>
        <taxon>Dikarya</taxon>
        <taxon>Ascomycota</taxon>
        <taxon>Pezizomycotina</taxon>
        <taxon>Dothideomycetes</taxon>
        <taxon>Pleosporomycetidae</taxon>
        <taxon>Pleosporales</taxon>
        <taxon>Pleosporales incertae sedis</taxon>
        <taxon>Lojkania</taxon>
    </lineage>
</organism>
<gene>
    <name evidence="2" type="ORF">CC78DRAFT_560350</name>
</gene>
<evidence type="ECO:0000259" key="1">
    <source>
        <dbReference type="SMART" id="SM01007"/>
    </source>
</evidence>
<proteinExistence type="predicted"/>
<keyword evidence="3" id="KW-1185">Reference proteome</keyword>
<reference evidence="3" key="1">
    <citation type="journal article" date="2020" name="Stud. Mycol.">
        <title>101 Dothideomycetes genomes: A test case for predicting lifestyles and emergence of pathogens.</title>
        <authorList>
            <person name="Haridas S."/>
            <person name="Albert R."/>
            <person name="Binder M."/>
            <person name="Bloem J."/>
            <person name="LaButti K."/>
            <person name="Salamov A."/>
            <person name="Andreopoulos B."/>
            <person name="Baker S."/>
            <person name="Barry K."/>
            <person name="Bills G."/>
            <person name="Bluhm B."/>
            <person name="Cannon C."/>
            <person name="Castanera R."/>
            <person name="Culley D."/>
            <person name="Daum C."/>
            <person name="Ezra D."/>
            <person name="Gonzalez J."/>
            <person name="Henrissat B."/>
            <person name="Kuo A."/>
            <person name="Liang C."/>
            <person name="Lipzen A."/>
            <person name="Lutzoni F."/>
            <person name="Magnuson J."/>
            <person name="Mondo S."/>
            <person name="Nolan M."/>
            <person name="Ohm R."/>
            <person name="Pangilinan J."/>
            <person name="Park H.-J."/>
            <person name="Ramirez L."/>
            <person name="Alfaro M."/>
            <person name="Sun H."/>
            <person name="Tritt A."/>
            <person name="Yoshinaga Y."/>
            <person name="Zwiers L.-H."/>
            <person name="Turgeon B."/>
            <person name="Goodwin S."/>
            <person name="Spatafora J."/>
            <person name="Crous P."/>
            <person name="Grigoriev I."/>
        </authorList>
    </citation>
    <scope>NUCLEOTIDE SEQUENCE [LARGE SCALE GENOMIC DNA]</scope>
    <source>
        <strain evidence="3">CBS 304.66</strain>
    </source>
</reference>
<dbReference type="Pfam" id="PF00596">
    <property type="entry name" value="Aldolase_II"/>
    <property type="match status" value="1"/>
</dbReference>
<dbReference type="InterPro" id="IPR051017">
    <property type="entry name" value="Aldolase-II_Adducin_sf"/>
</dbReference>
<protein>
    <recommendedName>
        <fullName evidence="1">Class II aldolase/adducin N-terminal domain-containing protein</fullName>
    </recommendedName>
</protein>
<name>A0A9P4KAR6_9PLEO</name>
<dbReference type="OrthoDB" id="2932980at2759"/>
<dbReference type="PANTHER" id="PTHR10672:SF41">
    <property type="entry name" value="CLASS II ALDOLASE_ADDUCIN DOMAIN PROTEIN (AFU_ORTHOLOGUE AFUA_3G01330)"/>
    <property type="match status" value="1"/>
</dbReference>
<dbReference type="Proteomes" id="UP000800093">
    <property type="component" value="Unassembled WGS sequence"/>
</dbReference>
<dbReference type="InterPro" id="IPR001303">
    <property type="entry name" value="Aldolase_II/adducin_N"/>
</dbReference>